<dbReference type="Proteomes" id="UP001527202">
    <property type="component" value="Unassembled WGS sequence"/>
</dbReference>
<evidence type="ECO:0000313" key="2">
    <source>
        <dbReference type="EMBL" id="QAV18459.1"/>
    </source>
</evidence>
<dbReference type="OrthoDB" id="2627617at2"/>
<organism evidence="2 3">
    <name type="scientific">Paenibacillus chitinolyticus</name>
    <dbReference type="NCBI Taxonomy" id="79263"/>
    <lineage>
        <taxon>Bacteria</taxon>
        <taxon>Bacillati</taxon>
        <taxon>Bacillota</taxon>
        <taxon>Bacilli</taxon>
        <taxon>Bacillales</taxon>
        <taxon>Paenibacillaceae</taxon>
        <taxon>Paenibacillus</taxon>
    </lineage>
</organism>
<dbReference type="EMBL" id="CP026520">
    <property type="protein sequence ID" value="QAV18459.1"/>
    <property type="molecule type" value="Genomic_DNA"/>
</dbReference>
<evidence type="ECO:0000313" key="4">
    <source>
        <dbReference type="Proteomes" id="UP001527202"/>
    </source>
</evidence>
<keyword evidence="4" id="KW-1185">Reference proteome</keyword>
<evidence type="ECO:0000313" key="1">
    <source>
        <dbReference type="EMBL" id="MCY9594287.1"/>
    </source>
</evidence>
<proteinExistence type="predicted"/>
<dbReference type="AlphaFoldDB" id="A0A410WVK0"/>
<gene>
    <name evidence="1" type="ORF">M5X16_00640</name>
    <name evidence="2" type="ORF">PC41400_12550</name>
</gene>
<dbReference type="KEGG" id="pchi:PC41400_12550"/>
<dbReference type="Proteomes" id="UP000288943">
    <property type="component" value="Chromosome"/>
</dbReference>
<protein>
    <submittedName>
        <fullName evidence="2">Phage tail assembly protein</fullName>
    </submittedName>
</protein>
<sequence length="115" mass="12549">MSENKTKTPAAEAGQTETVDERVYKLSRPFTFEGTEYTELLLDFDSLTGGDLLSCEGQMNAMSSGNEVVPVKQISQTYQALVAARAAKVPMDLIKALPGKDFSKILVRSQNFLLG</sequence>
<dbReference type="Pfam" id="PF10109">
    <property type="entry name" value="Phage_TAC_7"/>
    <property type="match status" value="1"/>
</dbReference>
<dbReference type="EMBL" id="JAMDMJ010000001">
    <property type="protein sequence ID" value="MCY9594287.1"/>
    <property type="molecule type" value="Genomic_DNA"/>
</dbReference>
<dbReference type="InterPro" id="IPR019289">
    <property type="entry name" value="Phage_tail_E/E"/>
</dbReference>
<accession>A0A410WVK0</accession>
<reference evidence="1 4" key="2">
    <citation type="submission" date="2022-05" db="EMBL/GenBank/DDBJ databases">
        <title>Genome Sequencing of Bee-Associated Microbes.</title>
        <authorList>
            <person name="Dunlap C."/>
        </authorList>
    </citation>
    <scope>NUCLEOTIDE SEQUENCE [LARGE SCALE GENOMIC DNA]</scope>
    <source>
        <strain evidence="1 4">NRRL B-23120</strain>
    </source>
</reference>
<reference evidence="2 3" key="1">
    <citation type="submission" date="2018-01" db="EMBL/GenBank/DDBJ databases">
        <title>The whole genome sequencing and assembly of Paenibacillus chitinolyticus KCCM 41400 strain.</title>
        <authorList>
            <person name="Kim J.-Y."/>
            <person name="Park M.-K."/>
            <person name="Lee Y.-J."/>
            <person name="Yi H."/>
            <person name="Bahn Y.-S."/>
            <person name="Kim J.F."/>
            <person name="Lee D.-W."/>
        </authorList>
    </citation>
    <scope>NUCLEOTIDE SEQUENCE [LARGE SCALE GENOMIC DNA]</scope>
    <source>
        <strain evidence="2 3">KCCM 41400</strain>
    </source>
</reference>
<evidence type="ECO:0000313" key="3">
    <source>
        <dbReference type="Proteomes" id="UP000288943"/>
    </source>
</evidence>
<dbReference type="RefSeq" id="WP_053228679.1">
    <property type="nucleotide sequence ID" value="NZ_BQWH01000016.1"/>
</dbReference>
<name>A0A410WVK0_9BACL</name>
<dbReference type="GeneID" id="95375641"/>